<reference evidence="8 9" key="2">
    <citation type="journal article" date="2012" name="Proc. Natl. Acad. Sci. U.S.A.">
        <title>Antigenic diversity is generated by distinct evolutionary mechanisms in African trypanosome species.</title>
        <authorList>
            <person name="Jackson A.P."/>
            <person name="Berry A."/>
            <person name="Aslett M."/>
            <person name="Allison H.C."/>
            <person name="Burton P."/>
            <person name="Vavrova-Anderson J."/>
            <person name="Brown R."/>
            <person name="Browne H."/>
            <person name="Corton N."/>
            <person name="Hauser H."/>
            <person name="Gamble J."/>
            <person name="Gilderthorp R."/>
            <person name="Marcello L."/>
            <person name="McQuillan J."/>
            <person name="Otto T.D."/>
            <person name="Quail M.A."/>
            <person name="Sanders M.J."/>
            <person name="van Tonder A."/>
            <person name="Ginger M.L."/>
            <person name="Field M.C."/>
            <person name="Barry J.D."/>
            <person name="Hertz-Fowler C."/>
            <person name="Berriman M."/>
        </authorList>
    </citation>
    <scope>NUCLEOTIDE SEQUENCE [LARGE SCALE GENOMIC DNA]</scope>
    <source>
        <strain evidence="8 9">IL3000</strain>
    </source>
</reference>
<dbReference type="GO" id="GO:0006364">
    <property type="term" value="P:rRNA processing"/>
    <property type="evidence" value="ECO:0007669"/>
    <property type="project" value="InterPro"/>
</dbReference>
<dbReference type="GO" id="GO:0004519">
    <property type="term" value="F:endonuclease activity"/>
    <property type="evidence" value="ECO:0007669"/>
    <property type="project" value="UniProtKB-KW"/>
</dbReference>
<dbReference type="InterPro" id="IPR002036">
    <property type="entry name" value="YbeY"/>
</dbReference>
<evidence type="ECO:0000256" key="6">
    <source>
        <dbReference type="ARBA" id="ARBA00022801"/>
    </source>
</evidence>
<evidence type="ECO:0000256" key="5">
    <source>
        <dbReference type="ARBA" id="ARBA00022759"/>
    </source>
</evidence>
<gene>
    <name evidence="8" type="ORF">TCIL3000_0_61120</name>
</gene>
<dbReference type="InterPro" id="IPR023091">
    <property type="entry name" value="MetalPrtase_cat_dom_sf_prd"/>
</dbReference>
<proteinExistence type="inferred from homology"/>
<dbReference type="Proteomes" id="UP000000702">
    <property type="component" value="Unassembled WGS sequence"/>
</dbReference>
<keyword evidence="9" id="KW-1185">Reference proteome</keyword>
<keyword evidence="6" id="KW-0378">Hydrolase</keyword>
<evidence type="ECO:0000256" key="1">
    <source>
        <dbReference type="ARBA" id="ARBA00001947"/>
    </source>
</evidence>
<sequence>MCIHLLRYNQVMLCPLFRNVRIIGATPKFASSVMGLTEAVLLMERAPAAVGLNIHFVSPHRMHQLNLEHRGVDQPTDVLTFPGSGSGTPGSKFLSEIILSEHDDCCASSNVDPSALARRRIVLQELGDIYFSVGYIWARCVRRPNRCLPFRDYLEAALSHALLHALGYDHDTPEKLTKMARREKFIKQRLSAWQRRCPTCLRELDGVEMLTSRKTTNESSC</sequence>
<keyword evidence="7" id="KW-0862">Zinc</keyword>
<organism evidence="8 9">
    <name type="scientific">Trypanosoma congolense (strain IL3000)</name>
    <dbReference type="NCBI Taxonomy" id="1068625"/>
    <lineage>
        <taxon>Eukaryota</taxon>
        <taxon>Discoba</taxon>
        <taxon>Euglenozoa</taxon>
        <taxon>Kinetoplastea</taxon>
        <taxon>Metakinetoplastina</taxon>
        <taxon>Trypanosomatida</taxon>
        <taxon>Trypanosomatidae</taxon>
        <taxon>Trypanosoma</taxon>
        <taxon>Nannomonas</taxon>
    </lineage>
</organism>
<dbReference type="VEuPathDB" id="TriTrypDB:TcIL3000_0_61120"/>
<comment type="caution">
    <text evidence="8">The sequence shown here is derived from an EMBL/GenBank/DDBJ whole genome shotgun (WGS) entry which is preliminary data.</text>
</comment>
<dbReference type="PANTHER" id="PTHR46986">
    <property type="entry name" value="ENDORIBONUCLEASE YBEY, CHLOROPLASTIC"/>
    <property type="match status" value="1"/>
</dbReference>
<reference evidence="9" key="1">
    <citation type="submission" date="2011-07" db="EMBL/GenBank/DDBJ databases">
        <title>Divergent evolution of antigenic variation in African trypanosomes.</title>
        <authorList>
            <person name="Jackson A.P."/>
            <person name="Berry A."/>
            <person name="Allison H.C."/>
            <person name="Burton P."/>
            <person name="Anderson J."/>
            <person name="Aslett M."/>
            <person name="Brown R."/>
            <person name="Corton N."/>
            <person name="Harris D."/>
            <person name="Hauser H."/>
            <person name="Gamble J."/>
            <person name="Gilderthorp R."/>
            <person name="McQuillan J."/>
            <person name="Quail M.A."/>
            <person name="Sanders M."/>
            <person name="Van Tonder A."/>
            <person name="Ginger M.L."/>
            <person name="Donelson J.E."/>
            <person name="Field M.C."/>
            <person name="Barry J.D."/>
            <person name="Berriman M."/>
            <person name="Hertz-Fowler C."/>
        </authorList>
    </citation>
    <scope>NUCLEOTIDE SEQUENCE [LARGE SCALE GENOMIC DNA]</scope>
    <source>
        <strain evidence="9">IL3000</strain>
    </source>
</reference>
<evidence type="ECO:0000256" key="3">
    <source>
        <dbReference type="ARBA" id="ARBA00022722"/>
    </source>
</evidence>
<dbReference type="Gene3D" id="3.40.390.30">
    <property type="entry name" value="Metalloproteases ('zincins'), catalytic domain"/>
    <property type="match status" value="1"/>
</dbReference>
<keyword evidence="4" id="KW-0479">Metal-binding</keyword>
<protein>
    <submittedName>
        <fullName evidence="8">WGS project CAEQ00000000 data, annotated contig 2457</fullName>
    </submittedName>
</protein>
<dbReference type="NCBIfam" id="TIGR00043">
    <property type="entry name" value="rRNA maturation RNase YbeY"/>
    <property type="match status" value="1"/>
</dbReference>
<dbReference type="HAMAP" id="MF_00009">
    <property type="entry name" value="Endoribonucl_YbeY"/>
    <property type="match status" value="1"/>
</dbReference>
<keyword evidence="3" id="KW-0540">Nuclease</keyword>
<dbReference type="Pfam" id="PF02130">
    <property type="entry name" value="YbeY"/>
    <property type="match status" value="1"/>
</dbReference>
<dbReference type="PROSITE" id="PS01306">
    <property type="entry name" value="UPF0054"/>
    <property type="match status" value="1"/>
</dbReference>
<dbReference type="GO" id="GO:0046872">
    <property type="term" value="F:metal ion binding"/>
    <property type="evidence" value="ECO:0007669"/>
    <property type="project" value="UniProtKB-KW"/>
</dbReference>
<dbReference type="AlphaFoldDB" id="F9WEC2"/>
<evidence type="ECO:0000256" key="2">
    <source>
        <dbReference type="ARBA" id="ARBA00010875"/>
    </source>
</evidence>
<dbReference type="GO" id="GO:0004222">
    <property type="term" value="F:metalloendopeptidase activity"/>
    <property type="evidence" value="ECO:0007669"/>
    <property type="project" value="InterPro"/>
</dbReference>
<evidence type="ECO:0000256" key="7">
    <source>
        <dbReference type="ARBA" id="ARBA00022833"/>
    </source>
</evidence>
<keyword evidence="5" id="KW-0255">Endonuclease</keyword>
<dbReference type="OMA" id="VELSIHF"/>
<evidence type="ECO:0000313" key="8">
    <source>
        <dbReference type="EMBL" id="CCD15629.1"/>
    </source>
</evidence>
<evidence type="ECO:0000313" key="9">
    <source>
        <dbReference type="Proteomes" id="UP000000702"/>
    </source>
</evidence>
<dbReference type="PANTHER" id="PTHR46986:SF1">
    <property type="entry name" value="ENDORIBONUCLEASE YBEY, CHLOROPLASTIC"/>
    <property type="match status" value="1"/>
</dbReference>
<accession>F9WEC2</accession>
<dbReference type="EMBL" id="CAEQ01001972">
    <property type="protein sequence ID" value="CCD15629.1"/>
    <property type="molecule type" value="Genomic_DNA"/>
</dbReference>
<comment type="similarity">
    <text evidence="2">Belongs to the endoribonuclease YbeY family.</text>
</comment>
<dbReference type="InterPro" id="IPR020549">
    <property type="entry name" value="YbeY_CS"/>
</dbReference>
<comment type="cofactor">
    <cofactor evidence="1">
        <name>Zn(2+)</name>
        <dbReference type="ChEBI" id="CHEBI:29105"/>
    </cofactor>
</comment>
<name>F9WEC2_TRYCI</name>
<dbReference type="SUPFAM" id="SSF55486">
    <property type="entry name" value="Metalloproteases ('zincins'), catalytic domain"/>
    <property type="match status" value="1"/>
</dbReference>
<evidence type="ECO:0000256" key="4">
    <source>
        <dbReference type="ARBA" id="ARBA00022723"/>
    </source>
</evidence>